<comment type="caution">
    <text evidence="17">The sequence shown here is derived from an EMBL/GenBank/DDBJ whole genome shotgun (WGS) entry which is preliminary data.</text>
</comment>
<dbReference type="PROSITE" id="PS00205">
    <property type="entry name" value="TRANSFERRIN_LIKE_1"/>
    <property type="match status" value="1"/>
</dbReference>
<evidence type="ECO:0000256" key="1">
    <source>
        <dbReference type="ARBA" id="ARBA00004613"/>
    </source>
</evidence>
<keyword evidence="5 11" id="KW-0964">Secreted</keyword>
<feature type="disulfide bond" evidence="14">
    <location>
        <begin position="234"/>
        <end position="248"/>
    </location>
</feature>
<feature type="disulfide bond" evidence="14">
    <location>
        <begin position="125"/>
        <end position="207"/>
    </location>
</feature>
<feature type="disulfide bond" evidence="14">
    <location>
        <begin position="390"/>
        <end position="662"/>
    </location>
</feature>
<keyword evidence="18" id="KW-1185">Reference proteome</keyword>
<reference evidence="17" key="1">
    <citation type="submission" date="2021-02" db="EMBL/GenBank/DDBJ databases">
        <title>Comparative genomics reveals that relaxation of natural selection precedes convergent phenotypic evolution of cavefish.</title>
        <authorList>
            <person name="Peng Z."/>
        </authorList>
    </citation>
    <scope>NUCLEOTIDE SEQUENCE</scope>
    <source>
        <tissue evidence="17">Muscle</tissue>
    </source>
</reference>
<feature type="binding site" evidence="12">
    <location>
        <position position="447"/>
    </location>
    <ligand>
        <name>hydrogencarbonate</name>
        <dbReference type="ChEBI" id="CHEBI:17544"/>
        <label>1</label>
    </ligand>
</feature>
<feature type="disulfide bond" evidence="14">
    <location>
        <begin position="472"/>
        <end position="486"/>
    </location>
</feature>
<comment type="similarity">
    <text evidence="11">Belongs to the transferrin family.</text>
</comment>
<evidence type="ECO:0000313" key="17">
    <source>
        <dbReference type="EMBL" id="KAI7810198.1"/>
    </source>
</evidence>
<accession>A0A9W7WXX1</accession>
<evidence type="ECO:0000256" key="7">
    <source>
        <dbReference type="ARBA" id="ARBA00022737"/>
    </source>
</evidence>
<feature type="binding site" evidence="12">
    <location>
        <position position="446"/>
    </location>
    <ligand>
        <name>hydrogencarbonate</name>
        <dbReference type="ChEBI" id="CHEBI:17544"/>
        <label>1</label>
    </ligand>
</feature>
<organism evidence="17 18">
    <name type="scientific">Triplophysa rosa</name>
    <name type="common">Cave loach</name>
    <dbReference type="NCBI Taxonomy" id="992332"/>
    <lineage>
        <taxon>Eukaryota</taxon>
        <taxon>Metazoa</taxon>
        <taxon>Chordata</taxon>
        <taxon>Craniata</taxon>
        <taxon>Vertebrata</taxon>
        <taxon>Euteleostomi</taxon>
        <taxon>Actinopterygii</taxon>
        <taxon>Neopterygii</taxon>
        <taxon>Teleostei</taxon>
        <taxon>Ostariophysi</taxon>
        <taxon>Cypriniformes</taxon>
        <taxon>Nemacheilidae</taxon>
        <taxon>Triplophysa</taxon>
    </lineage>
</organism>
<dbReference type="Pfam" id="PF00405">
    <property type="entry name" value="Transferrin"/>
    <property type="match status" value="2"/>
</dbReference>
<dbReference type="Proteomes" id="UP001059041">
    <property type="component" value="Linkage Group LG5"/>
</dbReference>
<feature type="disulfide bond" evidence="14">
    <location>
        <begin position="37"/>
        <end position="49"/>
    </location>
</feature>
<dbReference type="PANTHER" id="PTHR11485">
    <property type="entry name" value="TRANSFERRIN"/>
    <property type="match status" value="1"/>
</dbReference>
<dbReference type="SMART" id="SM00094">
    <property type="entry name" value="TR_FER"/>
    <property type="match status" value="2"/>
</dbReference>
<feature type="binding site" evidence="13">
    <location>
        <position position="380"/>
    </location>
    <ligand>
        <name>Fe(3+)</name>
        <dbReference type="ChEBI" id="CHEBI:29034"/>
        <label>1</label>
    </ligand>
</feature>
<evidence type="ECO:0000256" key="4">
    <source>
        <dbReference type="ARBA" id="ARBA00022496"/>
    </source>
</evidence>
<evidence type="ECO:0000256" key="3">
    <source>
        <dbReference type="ARBA" id="ARBA00022448"/>
    </source>
</evidence>
<dbReference type="SUPFAM" id="SSF53850">
    <property type="entry name" value="Periplasmic binding protein-like II"/>
    <property type="match status" value="2"/>
</dbReference>
<feature type="chain" id="PRO_5040845613" description="Serotransferrin" evidence="15">
    <location>
        <begin position="22"/>
        <end position="671"/>
    </location>
</feature>
<feature type="binding site" evidence="13">
    <location>
        <position position="415"/>
    </location>
    <ligand>
        <name>Fe(3+)</name>
        <dbReference type="ChEBI" id="CHEBI:29034"/>
        <label>1</label>
    </ligand>
</feature>
<keyword evidence="15" id="KW-0732">Signal</keyword>
<feature type="binding site" evidence="12">
    <location>
        <position position="444"/>
    </location>
    <ligand>
        <name>hydrogencarbonate</name>
        <dbReference type="ChEBI" id="CHEBI:17544"/>
        <label>1</label>
    </ligand>
</feature>
<feature type="disulfide bond" evidence="14">
    <location>
        <begin position="346"/>
        <end position="356"/>
    </location>
</feature>
<evidence type="ECO:0000256" key="12">
    <source>
        <dbReference type="PIRSR" id="PIRSR002549-2"/>
    </source>
</evidence>
<feature type="disulfide bond" evidence="14">
    <location>
        <begin position="336"/>
        <end position="365"/>
    </location>
</feature>
<comment type="subunit">
    <text evidence="2 11">Monomer.</text>
</comment>
<dbReference type="AlphaFoldDB" id="A0A9W7WXX1"/>
<feature type="disulfide bond" evidence="14">
    <location>
        <begin position="438"/>
        <end position="517"/>
    </location>
</feature>
<feature type="disulfide bond" evidence="14">
    <location>
        <begin position="27"/>
        <end position="58"/>
    </location>
</feature>
<feature type="domain" description="Transferrin-like" evidence="16">
    <location>
        <begin position="24"/>
        <end position="326"/>
    </location>
</feature>
<protein>
    <recommendedName>
        <fullName evidence="11">Serotransferrin</fullName>
    </recommendedName>
</protein>
<feature type="binding site" evidence="13">
    <location>
        <position position="511"/>
    </location>
    <ligand>
        <name>Fe(3+)</name>
        <dbReference type="ChEBI" id="CHEBI:29034"/>
        <label>2</label>
    </ligand>
</feature>
<feature type="domain" description="Transferrin-like" evidence="16">
    <location>
        <begin position="333"/>
        <end position="650"/>
    </location>
</feature>
<feature type="disulfide bond" evidence="14">
    <location>
        <begin position="557"/>
        <end position="573"/>
    </location>
</feature>
<feature type="signal peptide" evidence="15">
    <location>
        <begin position="1"/>
        <end position="21"/>
    </location>
</feature>
<evidence type="ECO:0000256" key="13">
    <source>
        <dbReference type="PIRSR" id="PIRSR002549-3"/>
    </source>
</evidence>
<keyword evidence="3 11" id="KW-0813">Transport</keyword>
<dbReference type="PROSITE" id="PS51408">
    <property type="entry name" value="TRANSFERRIN_LIKE_4"/>
    <property type="match status" value="2"/>
</dbReference>
<dbReference type="InterPro" id="IPR016357">
    <property type="entry name" value="Transferrin"/>
</dbReference>
<comment type="function">
    <text evidence="11">Transferrins are iron binding transport proteins which bind Fe(3+) ion in association with the binding of an anion, usually bicarbonate.</text>
</comment>
<feature type="disulfide bond" evidence="14">
    <location>
        <begin position="170"/>
        <end position="186"/>
    </location>
</feature>
<feature type="disulfide bond" evidence="14">
    <location>
        <begin position="483"/>
        <end position="500"/>
    </location>
</feature>
<feature type="binding site" evidence="13">
    <location>
        <position position="581"/>
    </location>
    <ligand>
        <name>Fe(3+)</name>
        <dbReference type="ChEBI" id="CHEBI:29034"/>
        <label>1</label>
    </ligand>
</feature>
<keyword evidence="10 14" id="KW-1015">Disulfide bond</keyword>
<dbReference type="InterPro" id="IPR001156">
    <property type="entry name" value="Transferrin-like_dom"/>
</dbReference>
<dbReference type="GO" id="GO:0005615">
    <property type="term" value="C:extracellular space"/>
    <property type="evidence" value="ECO:0007669"/>
    <property type="project" value="InterPro"/>
</dbReference>
<keyword evidence="6 11" id="KW-0479">Metal-binding</keyword>
<sequence>MKLLLTTLLGCLVLALPLATGQKIRWCVRSQSELNKCKKLSGKAPDLGCYLQPSVTDCITIIKEGFADAITVDGENVHKGGLKNYELHPIIADKYKKGQEPCYAVAVVKKVTDFTINDLSGKKSCHSCYKMSGGWNLPIGSLISKKIITWEGVDDKSLEKAVSEFFSVSCVPGISKASYPNLCKACKGDCSCTPNENYHGSEGAIRCLKNGGEVAFVCHNKIPEAEKPNYELLCLDGTRKSVDDYKNCHLGKEPAHAVISRKDPDLSERIYKLLSQLPASDLFSSEGGKDLMFSDSASGLIRLPEITDSFLFLKKDYHEIMFALKAKALSRHIKWCNVGHAEKNKCDSLGISDIECLMASSVDECIPKVMRGEMDAFASDGGQVYAADSCGLFVAMAEQYEKDKCNSGDANATSYYVVAVVKKGSGVTWNNLKNRNSCHTGLNRNAGWNVPKGVLCMRKNECDLYNFFKKGCAPGAQPDSNMCELCKGKEKDVGGQWSKCKASTDEMFYGYDGAFRCLVEGGGDVAFIKHSIVPSYTDGNGPNWAKNLKSKDFELICPESPNETKKIDQFKTCNWALVPAHAVLTREDGLSDVVRVLKDAQIKIGPHLFESPGGRNLMFSDSTKCLQEINKSNKEFLTKDYVDIIESNYKTDKNLPDLVRACTLNNYVVEE</sequence>
<evidence type="ECO:0000313" key="18">
    <source>
        <dbReference type="Proteomes" id="UP001059041"/>
    </source>
</evidence>
<evidence type="ECO:0000256" key="8">
    <source>
        <dbReference type="ARBA" id="ARBA00023004"/>
    </source>
</evidence>
<evidence type="ECO:0000256" key="11">
    <source>
        <dbReference type="PIRNR" id="PIRNR002549"/>
    </source>
</evidence>
<dbReference type="PRINTS" id="PR00422">
    <property type="entry name" value="TRANSFERRIN"/>
</dbReference>
<evidence type="ECO:0000256" key="5">
    <source>
        <dbReference type="ARBA" id="ARBA00022525"/>
    </source>
</evidence>
<evidence type="ECO:0000256" key="2">
    <source>
        <dbReference type="ARBA" id="ARBA00011245"/>
    </source>
</evidence>
<evidence type="ECO:0000256" key="14">
    <source>
        <dbReference type="PIRSR" id="PIRSR002549-4"/>
    </source>
</evidence>
<comment type="subcellular location">
    <subcellularLocation>
        <location evidence="1 11">Secreted</location>
    </subcellularLocation>
</comment>
<dbReference type="GO" id="GO:0006826">
    <property type="term" value="P:iron ion transport"/>
    <property type="evidence" value="ECO:0007669"/>
    <property type="project" value="UniProtKB-KW"/>
</dbReference>
<proteinExistence type="inferred from homology"/>
<feature type="binding site" evidence="12">
    <location>
        <position position="440"/>
    </location>
    <ligand>
        <name>hydrogencarbonate</name>
        <dbReference type="ChEBI" id="CHEBI:17544"/>
        <label>1</label>
    </ligand>
</feature>
<keyword evidence="7" id="KW-0677">Repeat</keyword>
<dbReference type="Gene3D" id="3.40.190.10">
    <property type="entry name" value="Periplasmic binding protein-like II"/>
    <property type="match status" value="4"/>
</dbReference>
<evidence type="ECO:0000256" key="15">
    <source>
        <dbReference type="SAM" id="SignalP"/>
    </source>
</evidence>
<keyword evidence="4 11" id="KW-0410">Iron transport</keyword>
<feature type="binding site" evidence="13">
    <location>
        <position position="73"/>
    </location>
    <ligand>
        <name>Fe(3+)</name>
        <dbReference type="ChEBI" id="CHEBI:29034"/>
        <label>1</label>
    </ligand>
</feature>
<evidence type="ECO:0000256" key="10">
    <source>
        <dbReference type="ARBA" id="ARBA00023157"/>
    </source>
</evidence>
<dbReference type="PROSITE" id="PS00206">
    <property type="entry name" value="TRANSFERRIN_LIKE_2"/>
    <property type="match status" value="1"/>
</dbReference>
<dbReference type="EMBL" id="JAFHDT010000005">
    <property type="protein sequence ID" value="KAI7810198.1"/>
    <property type="molecule type" value="Genomic_DNA"/>
</dbReference>
<dbReference type="InterPro" id="IPR018195">
    <property type="entry name" value="Transferrin_Fe_BS"/>
</dbReference>
<dbReference type="PANTHER" id="PTHR11485:SF31">
    <property type="entry name" value="SEROTRANSFERRIN"/>
    <property type="match status" value="1"/>
</dbReference>
<evidence type="ECO:0000256" key="9">
    <source>
        <dbReference type="ARBA" id="ARBA00023065"/>
    </source>
</evidence>
<dbReference type="FunFam" id="3.40.190.10:FF:000095">
    <property type="entry name" value="Lactotransferrin"/>
    <property type="match status" value="1"/>
</dbReference>
<keyword evidence="9 11" id="KW-0406">Ion transport</keyword>
<feature type="binding site" evidence="12">
    <location>
        <position position="134"/>
    </location>
    <ligand>
        <name>hydrogencarbonate</name>
        <dbReference type="ChEBI" id="CHEBI:17544"/>
        <label>1</label>
    </ligand>
</feature>
<dbReference type="GO" id="GO:0046872">
    <property type="term" value="F:metal ion binding"/>
    <property type="evidence" value="ECO:0007669"/>
    <property type="project" value="UniProtKB-KW"/>
</dbReference>
<keyword evidence="8 11" id="KW-0408">Iron</keyword>
<gene>
    <name evidence="17" type="ORF">IRJ41_023007</name>
</gene>
<feature type="binding site" evidence="13">
    <location>
        <position position="256"/>
    </location>
    <ligand>
        <name>Fe(3+)</name>
        <dbReference type="ChEBI" id="CHEBI:29034"/>
        <label>1</label>
    </ligand>
</feature>
<evidence type="ECO:0000256" key="6">
    <source>
        <dbReference type="ARBA" id="ARBA00022723"/>
    </source>
</evidence>
<feature type="disulfide bond" evidence="14">
    <location>
        <begin position="183"/>
        <end position="190"/>
    </location>
</feature>
<name>A0A9W7WXX1_TRIRA</name>
<dbReference type="PIRSF" id="PIRSF002549">
    <property type="entry name" value="Transferrin"/>
    <property type="match status" value="1"/>
</dbReference>
<evidence type="ECO:0000259" key="16">
    <source>
        <dbReference type="PROSITE" id="PS51408"/>
    </source>
</evidence>